<keyword evidence="4" id="KW-1185">Reference proteome</keyword>
<sequence length="159" mass="16942">MNLLSLPVHPLVVHAAVVAIPTAAVLSVCFVLRRDWRWALRLPTAVLDVLAVVVLFVTRATGDQLAHATSEHKDLIERHDQLAGLLTISFLPLALLSLLACWSFGSGSALASSRGQRDGSRERLVPAVTWLVVLLAAATLVLTVLTGHAGAVATWSSSR</sequence>
<dbReference type="Proteomes" id="UP001597326">
    <property type="component" value="Unassembled WGS sequence"/>
</dbReference>
<proteinExistence type="predicted"/>
<comment type="caution">
    <text evidence="3">The sequence shown here is derived from an EMBL/GenBank/DDBJ whole genome shotgun (WGS) entry which is preliminary data.</text>
</comment>
<evidence type="ECO:0000259" key="2">
    <source>
        <dbReference type="Pfam" id="PF09990"/>
    </source>
</evidence>
<feature type="domain" description="DUF2231" evidence="2">
    <location>
        <begin position="6"/>
        <end position="156"/>
    </location>
</feature>
<feature type="transmembrane region" description="Helical" evidence="1">
    <location>
        <begin position="124"/>
        <end position="145"/>
    </location>
</feature>
<dbReference type="EMBL" id="JBHUFZ010000033">
    <property type="protein sequence ID" value="MFD1891413.1"/>
    <property type="molecule type" value="Genomic_DNA"/>
</dbReference>
<evidence type="ECO:0000313" key="4">
    <source>
        <dbReference type="Proteomes" id="UP001597326"/>
    </source>
</evidence>
<name>A0ABW4S0H9_9ACTN</name>
<feature type="transmembrane region" description="Helical" evidence="1">
    <location>
        <begin position="82"/>
        <end position="104"/>
    </location>
</feature>
<evidence type="ECO:0000313" key="3">
    <source>
        <dbReference type="EMBL" id="MFD1891413.1"/>
    </source>
</evidence>
<reference evidence="4" key="1">
    <citation type="journal article" date="2019" name="Int. J. Syst. Evol. Microbiol.">
        <title>The Global Catalogue of Microorganisms (GCM) 10K type strain sequencing project: providing services to taxonomists for standard genome sequencing and annotation.</title>
        <authorList>
            <consortium name="The Broad Institute Genomics Platform"/>
            <consortium name="The Broad Institute Genome Sequencing Center for Infectious Disease"/>
            <person name="Wu L."/>
            <person name="Ma J."/>
        </authorList>
    </citation>
    <scope>NUCLEOTIDE SEQUENCE [LARGE SCALE GENOMIC DNA]</scope>
    <source>
        <strain evidence="4">CAIM 431</strain>
    </source>
</reference>
<feature type="transmembrane region" description="Helical" evidence="1">
    <location>
        <begin position="44"/>
        <end position="62"/>
    </location>
</feature>
<gene>
    <name evidence="3" type="ORF">ACFSCS_14655</name>
</gene>
<feature type="transmembrane region" description="Helical" evidence="1">
    <location>
        <begin position="12"/>
        <end position="32"/>
    </location>
</feature>
<keyword evidence="1" id="KW-0472">Membrane</keyword>
<accession>A0ABW4S0H9</accession>
<dbReference type="Pfam" id="PF09990">
    <property type="entry name" value="DUF2231"/>
    <property type="match status" value="1"/>
</dbReference>
<evidence type="ECO:0000256" key="1">
    <source>
        <dbReference type="SAM" id="Phobius"/>
    </source>
</evidence>
<keyword evidence="1" id="KW-1133">Transmembrane helix</keyword>
<keyword evidence="1" id="KW-0812">Transmembrane</keyword>
<organism evidence="3 4">
    <name type="scientific">Luteococcus peritonei</name>
    <dbReference type="NCBI Taxonomy" id="88874"/>
    <lineage>
        <taxon>Bacteria</taxon>
        <taxon>Bacillati</taxon>
        <taxon>Actinomycetota</taxon>
        <taxon>Actinomycetes</taxon>
        <taxon>Propionibacteriales</taxon>
        <taxon>Propionibacteriaceae</taxon>
        <taxon>Luteococcus</taxon>
    </lineage>
</organism>
<protein>
    <submittedName>
        <fullName evidence="3">DUF2231 domain-containing protein</fullName>
    </submittedName>
</protein>
<dbReference type="InterPro" id="IPR019251">
    <property type="entry name" value="DUF2231_TM"/>
</dbReference>
<dbReference type="RefSeq" id="WP_343875791.1">
    <property type="nucleotide sequence ID" value="NZ_BAAAIX010000034.1"/>
</dbReference>